<dbReference type="OrthoDB" id="9794954at2"/>
<dbReference type="InterPro" id="IPR017896">
    <property type="entry name" value="4Fe4S_Fe-S-bd"/>
</dbReference>
<dbReference type="Gene3D" id="3.30.70.20">
    <property type="match status" value="1"/>
</dbReference>
<comment type="caution">
    <text evidence="5">The sequence shown here is derived from an EMBL/GenBank/DDBJ whole genome shotgun (WGS) entry which is preliminary data.</text>
</comment>
<keyword evidence="2" id="KW-0408">Iron</keyword>
<sequence>MDAQTCLKTGKPYQFIQEHCLYCGNCYEKCPVGQ</sequence>
<evidence type="ECO:0000256" key="3">
    <source>
        <dbReference type="ARBA" id="ARBA00023014"/>
    </source>
</evidence>
<evidence type="ECO:0000256" key="2">
    <source>
        <dbReference type="ARBA" id="ARBA00023004"/>
    </source>
</evidence>
<organism evidence="5 6">
    <name type="scientific">Parablautia muri</name>
    <dbReference type="NCBI Taxonomy" id="2320879"/>
    <lineage>
        <taxon>Bacteria</taxon>
        <taxon>Bacillati</taxon>
        <taxon>Bacillota</taxon>
        <taxon>Clostridia</taxon>
        <taxon>Lachnospirales</taxon>
        <taxon>Lachnospiraceae</taxon>
        <taxon>Parablautia</taxon>
    </lineage>
</organism>
<dbReference type="SUPFAM" id="SSF54862">
    <property type="entry name" value="4Fe-4S ferredoxins"/>
    <property type="match status" value="1"/>
</dbReference>
<dbReference type="PROSITE" id="PS00198">
    <property type="entry name" value="4FE4S_FER_1"/>
    <property type="match status" value="1"/>
</dbReference>
<protein>
    <recommendedName>
        <fullName evidence="4">4Fe-4S ferredoxin-type domain-containing protein</fullName>
    </recommendedName>
</protein>
<dbReference type="InterPro" id="IPR017900">
    <property type="entry name" value="4Fe4S_Fe_S_CS"/>
</dbReference>
<feature type="domain" description="4Fe-4S ferredoxin-type" evidence="4">
    <location>
        <begin position="11"/>
        <end position="34"/>
    </location>
</feature>
<dbReference type="GO" id="GO:0051536">
    <property type="term" value="F:iron-sulfur cluster binding"/>
    <property type="evidence" value="ECO:0007669"/>
    <property type="project" value="UniProtKB-KW"/>
</dbReference>
<gene>
    <name evidence="5" type="ORF">D5281_15270</name>
</gene>
<dbReference type="Pfam" id="PF00037">
    <property type="entry name" value="Fer4"/>
    <property type="match status" value="1"/>
</dbReference>
<keyword evidence="6" id="KW-1185">Reference proteome</keyword>
<dbReference type="EMBL" id="QZDT01000026">
    <property type="protein sequence ID" value="NBJ93913.1"/>
    <property type="molecule type" value="Genomic_DNA"/>
</dbReference>
<keyword evidence="3" id="KW-0411">Iron-sulfur</keyword>
<evidence type="ECO:0000259" key="4">
    <source>
        <dbReference type="PROSITE" id="PS51379"/>
    </source>
</evidence>
<dbReference type="AlphaFoldDB" id="A0A9X5BHM8"/>
<dbReference type="RefSeq" id="WP_160560964.1">
    <property type="nucleotide sequence ID" value="NZ_QZDT01000026.1"/>
</dbReference>
<accession>A0A9X5BHM8</accession>
<evidence type="ECO:0000313" key="6">
    <source>
        <dbReference type="Proteomes" id="UP001154420"/>
    </source>
</evidence>
<dbReference type="GO" id="GO:0046872">
    <property type="term" value="F:metal ion binding"/>
    <property type="evidence" value="ECO:0007669"/>
    <property type="project" value="UniProtKB-KW"/>
</dbReference>
<dbReference type="Proteomes" id="UP001154420">
    <property type="component" value="Unassembled WGS sequence"/>
</dbReference>
<proteinExistence type="predicted"/>
<evidence type="ECO:0000313" key="5">
    <source>
        <dbReference type="EMBL" id="NBJ93913.1"/>
    </source>
</evidence>
<reference evidence="5" key="1">
    <citation type="submission" date="2018-09" db="EMBL/GenBank/DDBJ databases">
        <title>Murine metabolic-syndrome-specific gut microbial biobank.</title>
        <authorList>
            <person name="Liu C."/>
        </authorList>
    </citation>
    <scope>NUCLEOTIDE SEQUENCE</scope>
    <source>
        <strain evidence="5">D42-62</strain>
    </source>
</reference>
<name>A0A9X5BHM8_9FIRM</name>
<keyword evidence="1" id="KW-0479">Metal-binding</keyword>
<dbReference type="PROSITE" id="PS51379">
    <property type="entry name" value="4FE4S_FER_2"/>
    <property type="match status" value="1"/>
</dbReference>
<evidence type="ECO:0000256" key="1">
    <source>
        <dbReference type="ARBA" id="ARBA00022723"/>
    </source>
</evidence>